<dbReference type="KEGG" id="pmrn:116941218"/>
<protein>
    <submittedName>
        <fullName evidence="12">Bridging integrator 3</fullName>
    </submittedName>
</protein>
<keyword evidence="6" id="KW-0206">Cytoskeleton</keyword>
<dbReference type="SUPFAM" id="SSF103657">
    <property type="entry name" value="BAR/IMD domain-like"/>
    <property type="match status" value="1"/>
</dbReference>
<dbReference type="PANTHER" id="PTHR47174:SF3">
    <property type="entry name" value="BRIDGING INTEGRATOR 3"/>
    <property type="match status" value="1"/>
</dbReference>
<evidence type="ECO:0000256" key="3">
    <source>
        <dbReference type="ARBA" id="ARBA00022618"/>
    </source>
</evidence>
<dbReference type="InterPro" id="IPR027267">
    <property type="entry name" value="AH/BAR_dom_sf"/>
</dbReference>
<keyword evidence="5" id="KW-0717">Septation</keyword>
<dbReference type="InterPro" id="IPR004148">
    <property type="entry name" value="BAR_dom"/>
</dbReference>
<comment type="subcellular location">
    <subcellularLocation>
        <location evidence="1">Cytoplasm</location>
        <location evidence="1">Cytoskeleton</location>
    </subcellularLocation>
</comment>
<reference evidence="12" key="1">
    <citation type="submission" date="2025-08" db="UniProtKB">
        <authorList>
            <consortium name="RefSeq"/>
        </authorList>
    </citation>
    <scope>IDENTIFICATION</scope>
    <source>
        <tissue evidence="12">Sperm</tissue>
    </source>
</reference>
<gene>
    <name evidence="12" type="primary">BIN3</name>
</gene>
<dbReference type="GO" id="GO:0006897">
    <property type="term" value="P:endocytosis"/>
    <property type="evidence" value="ECO:0007669"/>
    <property type="project" value="InterPro"/>
</dbReference>
<feature type="coiled-coil region" evidence="9">
    <location>
        <begin position="121"/>
        <end position="148"/>
    </location>
</feature>
<evidence type="ECO:0000256" key="6">
    <source>
        <dbReference type="ARBA" id="ARBA00023212"/>
    </source>
</evidence>
<comment type="function">
    <text evidence="8">Involved in cytokinesis and septation where it has a role in the localization of F-actin.</text>
</comment>
<keyword evidence="11" id="KW-1185">Reference proteome</keyword>
<evidence type="ECO:0000313" key="11">
    <source>
        <dbReference type="Proteomes" id="UP001318040"/>
    </source>
</evidence>
<evidence type="ECO:0000256" key="9">
    <source>
        <dbReference type="SAM" id="Coils"/>
    </source>
</evidence>
<evidence type="ECO:0000259" key="10">
    <source>
        <dbReference type="PROSITE" id="PS51021"/>
    </source>
</evidence>
<dbReference type="GeneID" id="116941218"/>
<accession>A0AAJ7SZ63</accession>
<evidence type="ECO:0000256" key="1">
    <source>
        <dbReference type="ARBA" id="ARBA00004245"/>
    </source>
</evidence>
<feature type="domain" description="BAR" evidence="10">
    <location>
        <begin position="9"/>
        <end position="232"/>
    </location>
</feature>
<dbReference type="AlphaFoldDB" id="A0AAJ7SZ63"/>
<dbReference type="GO" id="GO:0048589">
    <property type="term" value="P:developmental growth"/>
    <property type="evidence" value="ECO:0007669"/>
    <property type="project" value="UniProtKB-ARBA"/>
</dbReference>
<organism evidence="11 12">
    <name type="scientific">Petromyzon marinus</name>
    <name type="common">Sea lamprey</name>
    <dbReference type="NCBI Taxonomy" id="7757"/>
    <lineage>
        <taxon>Eukaryota</taxon>
        <taxon>Metazoa</taxon>
        <taxon>Chordata</taxon>
        <taxon>Craniata</taxon>
        <taxon>Vertebrata</taxon>
        <taxon>Cyclostomata</taxon>
        <taxon>Hyperoartia</taxon>
        <taxon>Petromyzontiformes</taxon>
        <taxon>Petromyzontidae</taxon>
        <taxon>Petromyzon</taxon>
    </lineage>
</organism>
<dbReference type="CTD" id="55909"/>
<dbReference type="PROSITE" id="PS51021">
    <property type="entry name" value="BAR"/>
    <property type="match status" value="1"/>
</dbReference>
<name>A0AAJ7SZ63_PETMA</name>
<evidence type="ECO:0000256" key="5">
    <source>
        <dbReference type="ARBA" id="ARBA00023210"/>
    </source>
</evidence>
<evidence type="ECO:0000256" key="7">
    <source>
        <dbReference type="ARBA" id="ARBA00023306"/>
    </source>
</evidence>
<dbReference type="GO" id="GO:0051301">
    <property type="term" value="P:cell division"/>
    <property type="evidence" value="ECO:0007669"/>
    <property type="project" value="UniProtKB-KW"/>
</dbReference>
<dbReference type="Pfam" id="PF03114">
    <property type="entry name" value="BAR"/>
    <property type="match status" value="1"/>
</dbReference>
<dbReference type="GO" id="GO:0051666">
    <property type="term" value="P:actin cortical patch localization"/>
    <property type="evidence" value="ECO:0007669"/>
    <property type="project" value="InterPro"/>
</dbReference>
<evidence type="ECO:0000256" key="8">
    <source>
        <dbReference type="ARBA" id="ARBA00059510"/>
    </source>
</evidence>
<proteinExistence type="predicted"/>
<keyword evidence="7" id="KW-0131">Cell cycle</keyword>
<keyword evidence="2" id="KW-0963">Cytoplasm</keyword>
<evidence type="ECO:0000313" key="12">
    <source>
        <dbReference type="RefSeq" id="XP_032807929.1"/>
    </source>
</evidence>
<dbReference type="Proteomes" id="UP001318040">
    <property type="component" value="Chromosome 11"/>
</dbReference>
<sequence length="253" mass="29427">MSWNPFKAQEPKRPVVSKTVERDFEREYGKLQQLDEQIKKLYKDVKKCAEADGAVSKSALKITADLQSSQSSLQDDELARAVDALDLAFHRVDNHNQEKVNQLQKTVIEPMKKFSSVFPSLNVAVKRREQALQECKKLQAKLEKYEEREKTGPNIAKTHQSREEMKPVREEFEQRNKALLEEMPQLYTSRADYFQPSFEALVRSQVNYYAEVSKIFRDLSEKIDVAERTDEQREQENEARLAELRSLSIVAND</sequence>
<dbReference type="RefSeq" id="XP_032807929.1">
    <property type="nucleotide sequence ID" value="XM_032952038.1"/>
</dbReference>
<dbReference type="SMART" id="SM00721">
    <property type="entry name" value="BAR"/>
    <property type="match status" value="1"/>
</dbReference>
<dbReference type="GO" id="GO:0097320">
    <property type="term" value="P:plasma membrane tubulation"/>
    <property type="evidence" value="ECO:0007669"/>
    <property type="project" value="TreeGrafter"/>
</dbReference>
<dbReference type="FunFam" id="1.20.1270.60:FF:000028">
    <property type="entry name" value="Bridging integrator 3 homolog"/>
    <property type="match status" value="1"/>
</dbReference>
<dbReference type="GO" id="GO:0015629">
    <property type="term" value="C:actin cytoskeleton"/>
    <property type="evidence" value="ECO:0007669"/>
    <property type="project" value="TreeGrafter"/>
</dbReference>
<dbReference type="GO" id="GO:0005737">
    <property type="term" value="C:cytoplasm"/>
    <property type="evidence" value="ECO:0007669"/>
    <property type="project" value="InterPro"/>
</dbReference>
<dbReference type="Gene3D" id="1.20.1270.60">
    <property type="entry name" value="Arfaptin homology (AH) domain/BAR domain"/>
    <property type="match status" value="1"/>
</dbReference>
<keyword evidence="3" id="KW-0132">Cell division</keyword>
<dbReference type="GO" id="GO:0008289">
    <property type="term" value="F:lipid binding"/>
    <property type="evidence" value="ECO:0007669"/>
    <property type="project" value="TreeGrafter"/>
</dbReference>
<dbReference type="PANTHER" id="PTHR47174">
    <property type="entry name" value="BRIDGING INTEGRATOR 3"/>
    <property type="match status" value="1"/>
</dbReference>
<evidence type="ECO:0000256" key="2">
    <source>
        <dbReference type="ARBA" id="ARBA00022490"/>
    </source>
</evidence>
<dbReference type="InterPro" id="IPR046982">
    <property type="entry name" value="BIN3/RVS161-like"/>
</dbReference>
<evidence type="ECO:0000256" key="4">
    <source>
        <dbReference type="ARBA" id="ARBA00023054"/>
    </source>
</evidence>
<keyword evidence="4 9" id="KW-0175">Coiled coil</keyword>